<dbReference type="AlphaFoldDB" id="A0AAE0IWN3"/>
<dbReference type="Proteomes" id="UP001286456">
    <property type="component" value="Unassembled WGS sequence"/>
</dbReference>
<keyword evidence="1" id="KW-0175">Coiled coil</keyword>
<organism evidence="2 3">
    <name type="scientific">Cercophora scortea</name>
    <dbReference type="NCBI Taxonomy" id="314031"/>
    <lineage>
        <taxon>Eukaryota</taxon>
        <taxon>Fungi</taxon>
        <taxon>Dikarya</taxon>
        <taxon>Ascomycota</taxon>
        <taxon>Pezizomycotina</taxon>
        <taxon>Sordariomycetes</taxon>
        <taxon>Sordariomycetidae</taxon>
        <taxon>Sordariales</taxon>
        <taxon>Lasiosphaeriaceae</taxon>
        <taxon>Cercophora</taxon>
    </lineage>
</organism>
<evidence type="ECO:0008006" key="4">
    <source>
        <dbReference type="Google" id="ProtNLM"/>
    </source>
</evidence>
<feature type="coiled-coil region" evidence="1">
    <location>
        <begin position="1066"/>
        <end position="1097"/>
    </location>
</feature>
<accession>A0AAE0IWN3</accession>
<reference evidence="2" key="2">
    <citation type="submission" date="2023-06" db="EMBL/GenBank/DDBJ databases">
        <authorList>
            <consortium name="Lawrence Berkeley National Laboratory"/>
            <person name="Haridas S."/>
            <person name="Hensen N."/>
            <person name="Bonometti L."/>
            <person name="Westerberg I."/>
            <person name="Brannstrom I.O."/>
            <person name="Guillou S."/>
            <person name="Cros-Aarteil S."/>
            <person name="Calhoun S."/>
            <person name="Kuo A."/>
            <person name="Mondo S."/>
            <person name="Pangilinan J."/>
            <person name="Riley R."/>
            <person name="Labutti K."/>
            <person name="Andreopoulos B."/>
            <person name="Lipzen A."/>
            <person name="Chen C."/>
            <person name="Yanf M."/>
            <person name="Daum C."/>
            <person name="Ng V."/>
            <person name="Clum A."/>
            <person name="Steindorff A."/>
            <person name="Ohm R."/>
            <person name="Martin F."/>
            <person name="Silar P."/>
            <person name="Natvig D."/>
            <person name="Lalanne C."/>
            <person name="Gautier V."/>
            <person name="Ament-Velasquez S.L."/>
            <person name="Kruys A."/>
            <person name="Hutchinson M.I."/>
            <person name="Powell A.J."/>
            <person name="Barry K."/>
            <person name="Miller A.N."/>
            <person name="Grigoriev I.V."/>
            <person name="Debuchy R."/>
            <person name="Gladieux P."/>
            <person name="Thoren M.H."/>
            <person name="Johannesson H."/>
        </authorList>
    </citation>
    <scope>NUCLEOTIDE SEQUENCE</scope>
    <source>
        <strain evidence="2">SMH4131-1</strain>
    </source>
</reference>
<evidence type="ECO:0000313" key="3">
    <source>
        <dbReference type="Proteomes" id="UP001286456"/>
    </source>
</evidence>
<comment type="caution">
    <text evidence="2">The sequence shown here is derived from an EMBL/GenBank/DDBJ whole genome shotgun (WGS) entry which is preliminary data.</text>
</comment>
<proteinExistence type="predicted"/>
<sequence>MADPATIIGLVAGLLSLGIQVHDNLLTYIRTIKDREDDIASVSSQAATLKGILEIIQTSSQNGPVGNQALSDMVTSSLQSSLRELTLLQNELASINTSQQSSASSTVKGKIKETAAVLSFPRARLKLAKLEERIRSANATLQTALQALGLEKLDAINASVSNPGIATEVHDIATEVHDITAEIHGIATEAHSIAAEVHGISTSTTAALASLDNLHQSIQPLHGELSLVVPAVEHQTLQLSQQLHTEIGSLDQTVHQVGNELKSMSHSQLAILERMITTQQSQHERFDQLERLISSMPLDRASSSASAQLQPHKIPYSPHNLATLASKPDTLRELCDELSVPKSSLDFESERPLCNCRPRQAFSRHFRHIGPLWIFFEHKSKSPHFDDCEYAQINTTETTKVVGIATGSLARLVRGALAISFQLNYGAGGASINPYIGYRPLVDGDTAPVFKLVSLVSCCLLINHKTVTVDDLERLYNSARAGIRKLYQDGKAGPRDQDAQSGETVLHGLAGWFYHLPDETFIVLDPISKDQVWRTHETGYRRVLADLIGYGVPLDAVDNRGRTKADCMFEHFRSPGFQGESRLNRRIQSFLELLPACASSEQRQLSVPEYMPGIVRYADPKFHPSVLLAFPSLFELVDLSPMAVAALRNDDEEVRRLALRDPTAVLRFNIWNLTPLHYATEWPELLRTMMGFVPSLPDSDPELSRSVFRYAAVWADRTCSEKHNSVVCNDSGYCESAEILLENFWAPIRYSPKLPESSSHRLKKAIVLNLKECRSTLQSTLEDLGLLPLPSPRTGIEEDVFIPDDSIASVVTTLERDRGISLLSHPDLMRKPAMSSLYLYHELQDCEWAELLWEHGFRDVNSCHIDSKYRQYSSSGDPPLARRSTTRRPLVVEAWLLDHGADLLQPSKRERGEALGHLAVHGLAYTIGEHLFPSRDRRPLFPDDVASLVKLYPIATSKDMKVSDKCTCPCSVGGCTPFQIMFKPSTTMDRWSHGQYLRDPEYVNKTITNRLNRIRRELFPRGAFQYPEQYYELLRVLTFDKLRIRHTCCMWYATPDQFEPRDEDEIEEIQSEDSALIQELETLMEEFQRVKFSSEDEFWDFLDNTWPPRVEEVIADMDRLEESEEHKQALRSIGVELQVVPEKRKWNRKLDLLAGVDWWLKRVDRIVAEAY</sequence>
<protein>
    <recommendedName>
        <fullName evidence="4">Fungal N-terminal domain-containing protein</fullName>
    </recommendedName>
</protein>
<feature type="coiled-coil region" evidence="1">
    <location>
        <begin position="120"/>
        <end position="147"/>
    </location>
</feature>
<dbReference type="EMBL" id="JAUEPO010000002">
    <property type="protein sequence ID" value="KAK3332617.1"/>
    <property type="molecule type" value="Genomic_DNA"/>
</dbReference>
<evidence type="ECO:0000313" key="2">
    <source>
        <dbReference type="EMBL" id="KAK3332617.1"/>
    </source>
</evidence>
<evidence type="ECO:0000256" key="1">
    <source>
        <dbReference type="SAM" id="Coils"/>
    </source>
</evidence>
<gene>
    <name evidence="2" type="ORF">B0T19DRAFT_416113</name>
</gene>
<name>A0AAE0IWN3_9PEZI</name>
<keyword evidence="3" id="KW-1185">Reference proteome</keyword>
<reference evidence="2" key="1">
    <citation type="journal article" date="2023" name="Mol. Phylogenet. Evol.">
        <title>Genome-scale phylogeny and comparative genomics of the fungal order Sordariales.</title>
        <authorList>
            <person name="Hensen N."/>
            <person name="Bonometti L."/>
            <person name="Westerberg I."/>
            <person name="Brannstrom I.O."/>
            <person name="Guillou S."/>
            <person name="Cros-Aarteil S."/>
            <person name="Calhoun S."/>
            <person name="Haridas S."/>
            <person name="Kuo A."/>
            <person name="Mondo S."/>
            <person name="Pangilinan J."/>
            <person name="Riley R."/>
            <person name="LaButti K."/>
            <person name="Andreopoulos B."/>
            <person name="Lipzen A."/>
            <person name="Chen C."/>
            <person name="Yan M."/>
            <person name="Daum C."/>
            <person name="Ng V."/>
            <person name="Clum A."/>
            <person name="Steindorff A."/>
            <person name="Ohm R.A."/>
            <person name="Martin F."/>
            <person name="Silar P."/>
            <person name="Natvig D.O."/>
            <person name="Lalanne C."/>
            <person name="Gautier V."/>
            <person name="Ament-Velasquez S.L."/>
            <person name="Kruys A."/>
            <person name="Hutchinson M.I."/>
            <person name="Powell A.J."/>
            <person name="Barry K."/>
            <person name="Miller A.N."/>
            <person name="Grigoriev I.V."/>
            <person name="Debuchy R."/>
            <person name="Gladieux P."/>
            <person name="Hiltunen Thoren M."/>
            <person name="Johannesson H."/>
        </authorList>
    </citation>
    <scope>NUCLEOTIDE SEQUENCE</scope>
    <source>
        <strain evidence="2">SMH4131-1</strain>
    </source>
</reference>